<dbReference type="PROSITE" id="PS50041">
    <property type="entry name" value="C_TYPE_LECTIN_2"/>
    <property type="match status" value="1"/>
</dbReference>
<dbReference type="RefSeq" id="XP_026031034.1">
    <property type="nucleotide sequence ID" value="XM_026175249.1"/>
</dbReference>
<keyword evidence="1" id="KW-0430">Lectin</keyword>
<dbReference type="OrthoDB" id="8849980at2759"/>
<protein>
    <recommendedName>
        <fullName evidence="6">C-type lectin domain-containing protein</fullName>
    </recommendedName>
</protein>
<dbReference type="Ensembl" id="ENSACLT00000038625.2">
    <property type="protein sequence ID" value="ENSACLP00000037740.1"/>
    <property type="gene ID" value="ENSACLG00000025528.2"/>
</dbReference>
<reference evidence="7" key="4">
    <citation type="submission" date="2025-09" db="UniProtKB">
        <authorList>
            <consortium name="Ensembl"/>
        </authorList>
    </citation>
    <scope>IDENTIFICATION</scope>
</reference>
<name>A0A3P8R6W1_ASTCA</name>
<evidence type="ECO:0000313" key="8">
    <source>
        <dbReference type="Proteomes" id="UP000265100"/>
    </source>
</evidence>
<dbReference type="InterPro" id="IPR051077">
    <property type="entry name" value="Ca-dependent_lectin"/>
</dbReference>
<evidence type="ECO:0000256" key="4">
    <source>
        <dbReference type="SAM" id="MobiDB-lite"/>
    </source>
</evidence>
<dbReference type="InterPro" id="IPR001304">
    <property type="entry name" value="C-type_lectin-like"/>
</dbReference>
<dbReference type="OMA" id="VRKHNTY"/>
<organism evidence="7 8">
    <name type="scientific">Astatotilapia calliptera</name>
    <name type="common">Eastern happy</name>
    <name type="synonym">Chromis callipterus</name>
    <dbReference type="NCBI Taxonomy" id="8154"/>
    <lineage>
        <taxon>Eukaryota</taxon>
        <taxon>Metazoa</taxon>
        <taxon>Chordata</taxon>
        <taxon>Craniata</taxon>
        <taxon>Vertebrata</taxon>
        <taxon>Euteleostomi</taxon>
        <taxon>Actinopterygii</taxon>
        <taxon>Neopterygii</taxon>
        <taxon>Teleostei</taxon>
        <taxon>Neoteleostei</taxon>
        <taxon>Acanthomorphata</taxon>
        <taxon>Ovalentaria</taxon>
        <taxon>Cichlomorphae</taxon>
        <taxon>Cichliformes</taxon>
        <taxon>Cichlidae</taxon>
        <taxon>African cichlids</taxon>
        <taxon>Pseudocrenilabrinae</taxon>
        <taxon>Haplochromini</taxon>
        <taxon>Astatotilapia</taxon>
    </lineage>
</organism>
<dbReference type="Pfam" id="PF00059">
    <property type="entry name" value="Lectin_C"/>
    <property type="match status" value="1"/>
</dbReference>
<dbReference type="STRING" id="8154.ENSACLP00000037740"/>
<dbReference type="GO" id="GO:0030246">
    <property type="term" value="F:carbohydrate binding"/>
    <property type="evidence" value="ECO:0007669"/>
    <property type="project" value="UniProtKB-KW"/>
</dbReference>
<dbReference type="Proteomes" id="UP000265100">
    <property type="component" value="Chromosome 7"/>
</dbReference>
<evidence type="ECO:0000256" key="2">
    <source>
        <dbReference type="ARBA" id="ARBA00022837"/>
    </source>
</evidence>
<evidence type="ECO:0000256" key="1">
    <source>
        <dbReference type="ARBA" id="ARBA00022734"/>
    </source>
</evidence>
<keyword evidence="5" id="KW-0732">Signal</keyword>
<dbReference type="InterPro" id="IPR016186">
    <property type="entry name" value="C-type_lectin-like/link_sf"/>
</dbReference>
<dbReference type="InterPro" id="IPR008160">
    <property type="entry name" value="Collagen"/>
</dbReference>
<dbReference type="GO" id="GO:0005615">
    <property type="term" value="C:extracellular space"/>
    <property type="evidence" value="ECO:0007669"/>
    <property type="project" value="TreeGrafter"/>
</dbReference>
<reference evidence="7 8" key="1">
    <citation type="submission" date="2018-05" db="EMBL/GenBank/DDBJ databases">
        <authorList>
            <person name="Datahose"/>
        </authorList>
    </citation>
    <scope>NUCLEOTIDE SEQUENCE</scope>
</reference>
<keyword evidence="8" id="KW-1185">Reference proteome</keyword>
<dbReference type="GO" id="GO:0005771">
    <property type="term" value="C:multivesicular body"/>
    <property type="evidence" value="ECO:0007669"/>
    <property type="project" value="TreeGrafter"/>
</dbReference>
<proteinExistence type="predicted"/>
<dbReference type="GeneID" id="113026442"/>
<dbReference type="InterPro" id="IPR016187">
    <property type="entry name" value="CTDL_fold"/>
</dbReference>
<keyword evidence="3" id="KW-0176">Collagen</keyword>
<dbReference type="PANTHER" id="PTHR24024">
    <property type="entry name" value="PULMONARY SURFACTANT-ASSOCIATED PROTEIN A"/>
    <property type="match status" value="1"/>
</dbReference>
<accession>A0A3P8R6W1</accession>
<evidence type="ECO:0000259" key="6">
    <source>
        <dbReference type="PROSITE" id="PS50041"/>
    </source>
</evidence>
<reference evidence="7" key="3">
    <citation type="submission" date="2025-08" db="UniProtKB">
        <authorList>
            <consortium name="Ensembl"/>
        </authorList>
    </citation>
    <scope>IDENTIFICATION</scope>
</reference>
<evidence type="ECO:0000256" key="3">
    <source>
        <dbReference type="ARBA" id="ARBA00023119"/>
    </source>
</evidence>
<feature type="signal peptide" evidence="5">
    <location>
        <begin position="1"/>
        <end position="19"/>
    </location>
</feature>
<dbReference type="GeneTree" id="ENSGT00940000154368"/>
<feature type="domain" description="C-type lectin" evidence="6">
    <location>
        <begin position="127"/>
        <end position="239"/>
    </location>
</feature>
<dbReference type="Pfam" id="PF01391">
    <property type="entry name" value="Collagen"/>
    <property type="match status" value="1"/>
</dbReference>
<dbReference type="PANTHER" id="PTHR24024:SF15">
    <property type="entry name" value="PULMONARY SURFACTANT-ASSOCIATED PROTEIN D"/>
    <property type="match status" value="1"/>
</dbReference>
<dbReference type="SMART" id="SM00034">
    <property type="entry name" value="CLECT"/>
    <property type="match status" value="1"/>
</dbReference>
<evidence type="ECO:0000256" key="5">
    <source>
        <dbReference type="SAM" id="SignalP"/>
    </source>
</evidence>
<keyword evidence="2" id="KW-0106">Calcium</keyword>
<dbReference type="AlphaFoldDB" id="A0A3P8R6W1"/>
<dbReference type="GO" id="GO:0005581">
    <property type="term" value="C:collagen trimer"/>
    <property type="evidence" value="ECO:0007669"/>
    <property type="project" value="UniProtKB-KW"/>
</dbReference>
<dbReference type="SUPFAM" id="SSF56436">
    <property type="entry name" value="C-type lectin-like"/>
    <property type="match status" value="1"/>
</dbReference>
<dbReference type="Gene3D" id="1.20.5.320">
    <property type="entry name" value="6-Phosphogluconate Dehydrogenase, domain 3"/>
    <property type="match status" value="1"/>
</dbReference>
<feature type="region of interest" description="Disordered" evidence="4">
    <location>
        <begin position="22"/>
        <end position="82"/>
    </location>
</feature>
<feature type="chain" id="PRO_5018044713" description="C-type lectin domain-containing protein" evidence="5">
    <location>
        <begin position="20"/>
        <end position="240"/>
    </location>
</feature>
<evidence type="ECO:0000313" key="7">
    <source>
        <dbReference type="Ensembl" id="ENSACLP00000037740.1"/>
    </source>
</evidence>
<sequence length="240" mass="25857">MMAWLQFCILFLVAPIGYSQNPGPRGPKGDSGLPGPAGPPGVPGPVGQKGDTGVNGPVGPPGLPGNRGSVGTPGLPGQSGKDSDCRTELFGYIDQDLQTIRALKETITKLELVINYDFARRVDDGKYFVSNKERGSFLQAVEFCSQRGLELALPQSDKENSLLTEVFENSPKTVWINASNRRAEGNFGADMINRPLTFTSWAEGQPDKSIQDPSCTTLSEDGVWRVTSECSMNAYIVCQL</sequence>
<reference evidence="8" key="2">
    <citation type="submission" date="2023-03" db="EMBL/GenBank/DDBJ databases">
        <authorList>
            <consortium name="Wellcome Sanger Institute Data Sharing"/>
        </authorList>
    </citation>
    <scope>NUCLEOTIDE SEQUENCE [LARGE SCALE GENOMIC DNA]</scope>
</reference>
<dbReference type="Gene3D" id="3.10.100.10">
    <property type="entry name" value="Mannose-Binding Protein A, subunit A"/>
    <property type="match status" value="1"/>
</dbReference>